<evidence type="ECO:0000313" key="3">
    <source>
        <dbReference type="Proteomes" id="UP000033188"/>
    </source>
</evidence>
<dbReference type="RefSeq" id="XP_012767267.1">
    <property type="nucleotide sequence ID" value="XM_012911813.1"/>
</dbReference>
<dbReference type="GeneID" id="24563622"/>
<accession>A0A061D2S9</accession>
<organism evidence="2 3">
    <name type="scientific">Babesia bigemina</name>
    <dbReference type="NCBI Taxonomy" id="5866"/>
    <lineage>
        <taxon>Eukaryota</taxon>
        <taxon>Sar</taxon>
        <taxon>Alveolata</taxon>
        <taxon>Apicomplexa</taxon>
        <taxon>Aconoidasida</taxon>
        <taxon>Piroplasmida</taxon>
        <taxon>Babesiidae</taxon>
        <taxon>Babesia</taxon>
    </lineage>
</organism>
<dbReference type="VEuPathDB" id="PiroplasmaDB:BBBOND_0202380"/>
<dbReference type="OMA" id="ERICMRA"/>
<evidence type="ECO:0000256" key="1">
    <source>
        <dbReference type="SAM" id="MobiDB-lite"/>
    </source>
</evidence>
<proteinExistence type="predicted"/>
<dbReference type="EMBL" id="LK391708">
    <property type="protein sequence ID" value="CDR95081.1"/>
    <property type="molecule type" value="Genomic_DNA"/>
</dbReference>
<name>A0A061D2S9_BABBI</name>
<dbReference type="OrthoDB" id="366438at2759"/>
<feature type="compositionally biased region" description="Basic residues" evidence="1">
    <location>
        <begin position="335"/>
        <end position="344"/>
    </location>
</feature>
<dbReference type="KEGG" id="bbig:BBBOND_0202380"/>
<gene>
    <name evidence="2" type="ORF">BBBOND_0202380</name>
</gene>
<evidence type="ECO:0000313" key="2">
    <source>
        <dbReference type="EMBL" id="CDR95081.1"/>
    </source>
</evidence>
<dbReference type="AlphaFoldDB" id="A0A061D2S9"/>
<dbReference type="Proteomes" id="UP000033188">
    <property type="component" value="Chromosome 2"/>
</dbReference>
<feature type="region of interest" description="Disordered" evidence="1">
    <location>
        <begin position="318"/>
        <end position="360"/>
    </location>
</feature>
<sequence length="640" mass="72055">MEAASVVMHRGSGAAVLGRKPDPASALSTASGLIRNYDYLEALSLLRDAEREYAECGDSEVLSRFSELQAEIHVLLGDHKEALRCLQRSNFSRTSAIAAARIALHVKCKSTAADISASVCDLLTRCMSSCSDERRIPPDTHALLLEWSRRAGRLSHLHDWTVRAKRRGGGIRFFRDYPSLTPYLRTILLLQREWLLDGIDSQERVTPYVTLEPLRYVDPACDSGAALVRSICDGVEHTLQRERHFVFYVDSLPLALACLTRQLRELDGSTLDRLHTKRRVDVVEGDCASRDAESPEERVFANNNVTDRPAKAMRLNPTNCESRSRRRPILTSRRGSARPRKRKQCLPEGTGRLPRGPLPSRSMERRVSRVISERICMRAHWSFFELALLFFEVLSRYHHLLGCRREMYTLYLCLLLHYIRRGLAWRYESQSMSNGCLFSSAPTVDVRLLNDPDDACASFRQTLRRCGVRVLCLMADVMRCPPSALEDLCDAIPIDCPTDLLNEAFGHLSSMLLLLAHPYGAQHGHGDVVLRARVLFVMAKRLIRENLPRRGAVLGPRCSRALRALKDIEICLQTLRVSAQALSFAEMRRNAHLVLCLRHRGCGVNFHSSLTHGASALGAAAVDRRWSSVARTLQGYVMHA</sequence>
<keyword evidence="3" id="KW-1185">Reference proteome</keyword>
<protein>
    <submittedName>
        <fullName evidence="2">Uncharacterized protein</fullName>
    </submittedName>
</protein>
<reference evidence="3" key="1">
    <citation type="submission" date="2014-06" db="EMBL/GenBank/DDBJ databases">
        <authorList>
            <person name="Aslett M."/>
            <person name="De Silva N."/>
        </authorList>
    </citation>
    <scope>NUCLEOTIDE SEQUENCE [LARGE SCALE GENOMIC DNA]</scope>
    <source>
        <strain evidence="3">Bond</strain>
    </source>
</reference>